<dbReference type="HOGENOM" id="CLU_1661489_0_0_1"/>
<evidence type="ECO:0000313" key="2">
    <source>
        <dbReference type="Proteomes" id="UP000054018"/>
    </source>
</evidence>
<sequence>MSSNDDEPHLLVEKCGSSRGRPIYVITKHTPDKYHTRTREIRCMDLGLEALGSYWVRQGGCTQIQVSYKRRASSVGSKSIRHLVLQRIFRSSQMHECRLWHGVLQNKPPRQSLHRGSGITLLKYPPCGDVPVACQVIVLVALLLDTAYLIPRAVCACDV</sequence>
<reference evidence="2" key="2">
    <citation type="submission" date="2015-01" db="EMBL/GenBank/DDBJ databases">
        <title>Evolutionary Origins and Diversification of the Mycorrhizal Mutualists.</title>
        <authorList>
            <consortium name="DOE Joint Genome Institute"/>
            <consortium name="Mycorrhizal Genomics Consortium"/>
            <person name="Kohler A."/>
            <person name="Kuo A."/>
            <person name="Nagy L.G."/>
            <person name="Floudas D."/>
            <person name="Copeland A."/>
            <person name="Barry K.W."/>
            <person name="Cichocki N."/>
            <person name="Veneault-Fourrey C."/>
            <person name="LaButti K."/>
            <person name="Lindquist E.A."/>
            <person name="Lipzen A."/>
            <person name="Lundell T."/>
            <person name="Morin E."/>
            <person name="Murat C."/>
            <person name="Riley R."/>
            <person name="Ohm R."/>
            <person name="Sun H."/>
            <person name="Tunlid A."/>
            <person name="Henrissat B."/>
            <person name="Grigoriev I.V."/>
            <person name="Hibbett D.S."/>
            <person name="Martin F."/>
        </authorList>
    </citation>
    <scope>NUCLEOTIDE SEQUENCE [LARGE SCALE GENOMIC DNA]</scope>
    <source>
        <strain evidence="2">441</strain>
    </source>
</reference>
<name>A0A0D0AGN8_9AGAM</name>
<protein>
    <submittedName>
        <fullName evidence="1">Uncharacterized protein</fullName>
    </submittedName>
</protein>
<dbReference type="AlphaFoldDB" id="A0A0D0AGN8"/>
<reference evidence="1 2" key="1">
    <citation type="submission" date="2014-04" db="EMBL/GenBank/DDBJ databases">
        <authorList>
            <consortium name="DOE Joint Genome Institute"/>
            <person name="Kuo A."/>
            <person name="Kohler A."/>
            <person name="Costa M.D."/>
            <person name="Nagy L.G."/>
            <person name="Floudas D."/>
            <person name="Copeland A."/>
            <person name="Barry K.W."/>
            <person name="Cichocki N."/>
            <person name="Veneault-Fourrey C."/>
            <person name="LaButti K."/>
            <person name="Lindquist E.A."/>
            <person name="Lipzen A."/>
            <person name="Lundell T."/>
            <person name="Morin E."/>
            <person name="Murat C."/>
            <person name="Sun H."/>
            <person name="Tunlid A."/>
            <person name="Henrissat B."/>
            <person name="Grigoriev I.V."/>
            <person name="Hibbett D.S."/>
            <person name="Martin F."/>
            <person name="Nordberg H.P."/>
            <person name="Cantor M.N."/>
            <person name="Hua S.X."/>
        </authorList>
    </citation>
    <scope>NUCLEOTIDE SEQUENCE [LARGE SCALE GENOMIC DNA]</scope>
    <source>
        <strain evidence="1 2">441</strain>
    </source>
</reference>
<evidence type="ECO:0000313" key="1">
    <source>
        <dbReference type="EMBL" id="KIK31243.1"/>
    </source>
</evidence>
<proteinExistence type="predicted"/>
<dbReference type="OrthoDB" id="2667030at2759"/>
<gene>
    <name evidence="1" type="ORF">PISMIDRAFT_670253</name>
</gene>
<accession>A0A0D0AGN8</accession>
<keyword evidence="2" id="KW-1185">Reference proteome</keyword>
<dbReference type="EMBL" id="KN833685">
    <property type="protein sequence ID" value="KIK31243.1"/>
    <property type="molecule type" value="Genomic_DNA"/>
</dbReference>
<dbReference type="Proteomes" id="UP000054018">
    <property type="component" value="Unassembled WGS sequence"/>
</dbReference>
<organism evidence="1 2">
    <name type="scientific">Pisolithus microcarpus 441</name>
    <dbReference type="NCBI Taxonomy" id="765257"/>
    <lineage>
        <taxon>Eukaryota</taxon>
        <taxon>Fungi</taxon>
        <taxon>Dikarya</taxon>
        <taxon>Basidiomycota</taxon>
        <taxon>Agaricomycotina</taxon>
        <taxon>Agaricomycetes</taxon>
        <taxon>Agaricomycetidae</taxon>
        <taxon>Boletales</taxon>
        <taxon>Sclerodermatineae</taxon>
        <taxon>Pisolithaceae</taxon>
        <taxon>Pisolithus</taxon>
    </lineage>
</organism>